<accession>A0A151ACL3</accession>
<feature type="transmembrane region" description="Helical" evidence="9">
    <location>
        <begin position="144"/>
        <end position="161"/>
    </location>
</feature>
<sequence length="459" mass="47795">MGIGERVGAYFDVGGQGSDVRTETVAGITTFLAMSYIVLVNPIILAEAITIEGYSTQDVQQMIAIATILSAFVATLVMAVYARRPFALAPGMGLNAFFAFTVVLGLGIPWQTALAAVFVEGLIFIAITAVGARKYVIELFPEPVKFSVGAGIGIFLLFIGLQEMQLVVADEATLVALGDVAASPVAGLGVLGLAVTFVLWARGIKGAIVIGIVGTTVLGWLLTFAGVFERGVITPETLVSPQYDITPLAGAFFGGLADIDPLTFTLVVFTFFFVDFFDTAGTLIGVSQFGGFLDEEGDLPEVEKPLMADAIGTTVGAMLGTSTVTTYIESSTGIEEGGRTGLTALVVAGLFLASLVAVPLIAAIPAYASYIALVVVGIIMLQGVLDVDWNDPAWAVSGGLTITVMPLTYSIANGLAAGIIAYPVIKAAVGDFEDVRPGQWVLAAALVGYFYVQTSGMFF</sequence>
<feature type="transmembrane region" description="Helical" evidence="9">
    <location>
        <begin position="367"/>
        <end position="387"/>
    </location>
</feature>
<keyword evidence="5 8" id="KW-0812">Transmembrane</keyword>
<feature type="transmembrane region" description="Helical" evidence="9">
    <location>
        <begin position="399"/>
        <end position="425"/>
    </location>
</feature>
<dbReference type="InterPro" id="IPR045018">
    <property type="entry name" value="Azg-like"/>
</dbReference>
<feature type="transmembrane region" description="Helical" evidence="9">
    <location>
        <begin position="437"/>
        <end position="458"/>
    </location>
</feature>
<dbReference type="PATRIC" id="fig|1008153.3.peg.2719"/>
<keyword evidence="11" id="KW-1185">Reference proteome</keyword>
<dbReference type="AlphaFoldDB" id="A0A151ACL3"/>
<dbReference type="RefSeq" id="WP_066383334.1">
    <property type="nucleotide sequence ID" value="NZ_LTAZ01000006.1"/>
</dbReference>
<comment type="subcellular location">
    <subcellularLocation>
        <location evidence="1 8">Cell membrane</location>
        <topology evidence="1 8">Multi-pass membrane protein</topology>
    </subcellularLocation>
</comment>
<feature type="transmembrane region" description="Helical" evidence="9">
    <location>
        <begin position="63"/>
        <end position="81"/>
    </location>
</feature>
<organism evidence="10 11">
    <name type="scientific">Halalkalicoccus paucihalophilus</name>
    <dbReference type="NCBI Taxonomy" id="1008153"/>
    <lineage>
        <taxon>Archaea</taxon>
        <taxon>Methanobacteriati</taxon>
        <taxon>Methanobacteriota</taxon>
        <taxon>Stenosarchaea group</taxon>
        <taxon>Halobacteria</taxon>
        <taxon>Halobacteriales</taxon>
        <taxon>Halococcaceae</taxon>
        <taxon>Halalkalicoccus</taxon>
    </lineage>
</organism>
<evidence type="ECO:0000256" key="1">
    <source>
        <dbReference type="ARBA" id="ARBA00004651"/>
    </source>
</evidence>
<feature type="transmembrane region" description="Helical" evidence="9">
    <location>
        <begin position="88"/>
        <end position="108"/>
    </location>
</feature>
<comment type="caution">
    <text evidence="10">The sequence shown here is derived from an EMBL/GenBank/DDBJ whole genome shotgun (WGS) entry which is preliminary data.</text>
</comment>
<evidence type="ECO:0000256" key="4">
    <source>
        <dbReference type="ARBA" id="ARBA00022475"/>
    </source>
</evidence>
<comment type="similarity">
    <text evidence="2 8">Belongs to the nucleobase:cation symporter-2 (NCS2) (TC 2.A.40) family. Azg-like subfamily.</text>
</comment>
<feature type="transmembrane region" description="Helical" evidence="9">
    <location>
        <begin position="181"/>
        <end position="200"/>
    </location>
</feature>
<keyword evidence="3 8" id="KW-0813">Transport</keyword>
<feature type="transmembrane region" description="Helical" evidence="9">
    <location>
        <begin position="114"/>
        <end position="132"/>
    </location>
</feature>
<evidence type="ECO:0000256" key="9">
    <source>
        <dbReference type="SAM" id="Phobius"/>
    </source>
</evidence>
<dbReference type="EMBL" id="LTAZ01000006">
    <property type="protein sequence ID" value="KYH25280.1"/>
    <property type="molecule type" value="Genomic_DNA"/>
</dbReference>
<protein>
    <submittedName>
        <fullName evidence="10">Permease family protein</fullName>
    </submittedName>
</protein>
<dbReference type="Proteomes" id="UP000075321">
    <property type="component" value="Unassembled WGS sequence"/>
</dbReference>
<feature type="transmembrane region" description="Helical" evidence="9">
    <location>
        <begin position="207"/>
        <end position="228"/>
    </location>
</feature>
<evidence type="ECO:0000313" key="10">
    <source>
        <dbReference type="EMBL" id="KYH25280.1"/>
    </source>
</evidence>
<reference evidence="10 11" key="1">
    <citation type="submission" date="2016-02" db="EMBL/GenBank/DDBJ databases">
        <title>Genome sequence of Halalkalicoccus paucihalophilus DSM 24557.</title>
        <authorList>
            <person name="Poehlein A."/>
            <person name="Daniel R."/>
        </authorList>
    </citation>
    <scope>NUCLEOTIDE SEQUENCE [LARGE SCALE GENOMIC DNA]</scope>
    <source>
        <strain evidence="10 11">DSM 24557</strain>
    </source>
</reference>
<keyword evidence="6 8" id="KW-1133">Transmembrane helix</keyword>
<evidence type="ECO:0000256" key="3">
    <source>
        <dbReference type="ARBA" id="ARBA00022448"/>
    </source>
</evidence>
<dbReference type="GO" id="GO:0005886">
    <property type="term" value="C:plasma membrane"/>
    <property type="evidence" value="ECO:0007669"/>
    <property type="project" value="UniProtKB-SubCell"/>
</dbReference>
<gene>
    <name evidence="10" type="ORF">HAPAU_26670</name>
</gene>
<dbReference type="GO" id="GO:0005345">
    <property type="term" value="F:purine nucleobase transmembrane transporter activity"/>
    <property type="evidence" value="ECO:0007669"/>
    <property type="project" value="TreeGrafter"/>
</dbReference>
<dbReference type="InterPro" id="IPR026033">
    <property type="entry name" value="Azg-like_bact_archaea"/>
</dbReference>
<evidence type="ECO:0000256" key="2">
    <source>
        <dbReference type="ARBA" id="ARBA00005697"/>
    </source>
</evidence>
<dbReference type="InterPro" id="IPR006043">
    <property type="entry name" value="NCS2"/>
</dbReference>
<name>A0A151ACL3_9EURY</name>
<evidence type="ECO:0000313" key="11">
    <source>
        <dbReference type="Proteomes" id="UP000075321"/>
    </source>
</evidence>
<evidence type="ECO:0000256" key="8">
    <source>
        <dbReference type="PIRNR" id="PIRNR005353"/>
    </source>
</evidence>
<evidence type="ECO:0000256" key="5">
    <source>
        <dbReference type="ARBA" id="ARBA00022692"/>
    </source>
</evidence>
<evidence type="ECO:0000256" key="7">
    <source>
        <dbReference type="ARBA" id="ARBA00023136"/>
    </source>
</evidence>
<keyword evidence="4 8" id="KW-1003">Cell membrane</keyword>
<proteinExistence type="inferred from homology"/>
<keyword evidence="7 8" id="KW-0472">Membrane</keyword>
<dbReference type="PIRSF" id="PIRSF005353">
    <property type="entry name" value="PbuG"/>
    <property type="match status" value="1"/>
</dbReference>
<feature type="transmembrane region" description="Helical" evidence="9">
    <location>
        <begin position="342"/>
        <end position="361"/>
    </location>
</feature>
<dbReference type="PANTHER" id="PTHR43337:SF1">
    <property type="entry name" value="XANTHINE_URACIL PERMEASE C887.17-RELATED"/>
    <property type="match status" value="1"/>
</dbReference>
<evidence type="ECO:0000256" key="6">
    <source>
        <dbReference type="ARBA" id="ARBA00022989"/>
    </source>
</evidence>
<dbReference type="Pfam" id="PF00860">
    <property type="entry name" value="Xan_ur_permease"/>
    <property type="match status" value="1"/>
</dbReference>
<feature type="transmembrane region" description="Helical" evidence="9">
    <location>
        <begin position="31"/>
        <end position="51"/>
    </location>
</feature>
<dbReference type="PANTHER" id="PTHR43337">
    <property type="entry name" value="XANTHINE/URACIL PERMEASE C887.17-RELATED"/>
    <property type="match status" value="1"/>
</dbReference>
<dbReference type="OrthoDB" id="27788at2157"/>